<evidence type="ECO:0000256" key="1">
    <source>
        <dbReference type="SAM" id="MobiDB-lite"/>
    </source>
</evidence>
<dbReference type="EMBL" id="DF236955">
    <property type="protein sequence ID" value="GAQ78025.1"/>
    <property type="molecule type" value="Genomic_DNA"/>
</dbReference>
<accession>A0A0U9HIC8</accession>
<dbReference type="AlphaFoldDB" id="A0A0U9HIC8"/>
<organism evidence="2 3">
    <name type="scientific">Klebsormidium nitens</name>
    <name type="common">Green alga</name>
    <name type="synonym">Ulothrix nitens</name>
    <dbReference type="NCBI Taxonomy" id="105231"/>
    <lineage>
        <taxon>Eukaryota</taxon>
        <taxon>Viridiplantae</taxon>
        <taxon>Streptophyta</taxon>
        <taxon>Klebsormidiophyceae</taxon>
        <taxon>Klebsormidiales</taxon>
        <taxon>Klebsormidiaceae</taxon>
        <taxon>Klebsormidium</taxon>
    </lineage>
</organism>
<gene>
    <name evidence="2" type="ORF">KFL_000060920</name>
</gene>
<sequence length="250" mass="26109">MAAVSRLQPFSCCTTVTSTASVARRQKVLPSTITRFSRTKVGVIGKVDNAVGLLFKSYQEPLIGAAPAGATVPLGASCHILTEGIMEDQILRAQIDALLEEQATLRASFRAPPDGPLLLLESLDLRLARLSPVASVDETPFENTPQTFHNMLRGTARLLGALVLAFAFALCTPHPALAARSMGRAGGGGFSGSRSSGSSSRSSFSSSSRSSFSTSSRSSSSTSRRSRSSSSHWSASPRGGSVSTEALTDA</sequence>
<proteinExistence type="predicted"/>
<name>A0A0U9HIC8_KLENI</name>
<feature type="non-terminal residue" evidence="2">
    <location>
        <position position="250"/>
    </location>
</feature>
<protein>
    <submittedName>
        <fullName evidence="2">Uncharacterized protein</fullName>
    </submittedName>
</protein>
<feature type="compositionally biased region" description="Low complexity" evidence="1">
    <location>
        <begin position="192"/>
        <end position="241"/>
    </location>
</feature>
<evidence type="ECO:0000313" key="2">
    <source>
        <dbReference type="EMBL" id="GAQ78025.1"/>
    </source>
</evidence>
<feature type="region of interest" description="Disordered" evidence="1">
    <location>
        <begin position="185"/>
        <end position="250"/>
    </location>
</feature>
<reference evidence="2 3" key="1">
    <citation type="journal article" date="2014" name="Nat. Commun.">
        <title>Klebsormidium flaccidum genome reveals primary factors for plant terrestrial adaptation.</title>
        <authorList>
            <person name="Hori K."/>
            <person name="Maruyama F."/>
            <person name="Fujisawa T."/>
            <person name="Togashi T."/>
            <person name="Yamamoto N."/>
            <person name="Seo M."/>
            <person name="Sato S."/>
            <person name="Yamada T."/>
            <person name="Mori H."/>
            <person name="Tajima N."/>
            <person name="Moriyama T."/>
            <person name="Ikeuchi M."/>
            <person name="Watanabe M."/>
            <person name="Wada H."/>
            <person name="Kobayashi K."/>
            <person name="Saito M."/>
            <person name="Masuda T."/>
            <person name="Sasaki-Sekimoto Y."/>
            <person name="Mashiguchi K."/>
            <person name="Awai K."/>
            <person name="Shimojima M."/>
            <person name="Masuda S."/>
            <person name="Iwai M."/>
            <person name="Nobusawa T."/>
            <person name="Narise T."/>
            <person name="Kondo S."/>
            <person name="Saito H."/>
            <person name="Sato R."/>
            <person name="Murakawa M."/>
            <person name="Ihara Y."/>
            <person name="Oshima-Yamada Y."/>
            <person name="Ohtaka K."/>
            <person name="Satoh M."/>
            <person name="Sonobe K."/>
            <person name="Ishii M."/>
            <person name="Ohtani R."/>
            <person name="Kanamori-Sato M."/>
            <person name="Honoki R."/>
            <person name="Miyazaki D."/>
            <person name="Mochizuki H."/>
            <person name="Umetsu J."/>
            <person name="Higashi K."/>
            <person name="Shibata D."/>
            <person name="Kamiya Y."/>
            <person name="Sato N."/>
            <person name="Nakamura Y."/>
            <person name="Tabata S."/>
            <person name="Ida S."/>
            <person name="Kurokawa K."/>
            <person name="Ohta H."/>
        </authorList>
    </citation>
    <scope>NUCLEOTIDE SEQUENCE [LARGE SCALE GENOMIC DNA]</scope>
    <source>
        <strain evidence="2 3">NIES-2285</strain>
    </source>
</reference>
<keyword evidence="3" id="KW-1185">Reference proteome</keyword>
<evidence type="ECO:0000313" key="3">
    <source>
        <dbReference type="Proteomes" id="UP000054558"/>
    </source>
</evidence>
<dbReference type="OrthoDB" id="542507at2759"/>
<dbReference type="Proteomes" id="UP000054558">
    <property type="component" value="Unassembled WGS sequence"/>
</dbReference>